<keyword evidence="1" id="KW-0812">Transmembrane</keyword>
<feature type="transmembrane region" description="Helical" evidence="1">
    <location>
        <begin position="199"/>
        <end position="221"/>
    </location>
</feature>
<evidence type="ECO:0000313" key="2">
    <source>
        <dbReference type="EMBL" id="EKC64591.1"/>
    </source>
</evidence>
<organism evidence="2">
    <name type="scientific">human gut metagenome</name>
    <dbReference type="NCBI Taxonomy" id="408170"/>
    <lineage>
        <taxon>unclassified sequences</taxon>
        <taxon>metagenomes</taxon>
        <taxon>organismal metagenomes</taxon>
    </lineage>
</organism>
<accession>K1TZC1</accession>
<reference evidence="2" key="1">
    <citation type="journal article" date="2013" name="Environ. Microbiol.">
        <title>Microbiota from the distal guts of lean and obese adolescents exhibit partial functional redundancy besides clear differences in community structure.</title>
        <authorList>
            <person name="Ferrer M."/>
            <person name="Ruiz A."/>
            <person name="Lanza F."/>
            <person name="Haange S.B."/>
            <person name="Oberbach A."/>
            <person name="Till H."/>
            <person name="Bargiela R."/>
            <person name="Campoy C."/>
            <person name="Segura M.T."/>
            <person name="Richter M."/>
            <person name="von Bergen M."/>
            <person name="Seifert J."/>
            <person name="Suarez A."/>
        </authorList>
    </citation>
    <scope>NUCLEOTIDE SEQUENCE</scope>
</reference>
<keyword evidence="1" id="KW-1133">Transmembrane helix</keyword>
<feature type="transmembrane region" description="Helical" evidence="1">
    <location>
        <begin position="148"/>
        <end position="166"/>
    </location>
</feature>
<evidence type="ECO:0000256" key="1">
    <source>
        <dbReference type="SAM" id="Phobius"/>
    </source>
</evidence>
<dbReference type="AlphaFoldDB" id="K1TZC1"/>
<feature type="transmembrane region" description="Helical" evidence="1">
    <location>
        <begin position="120"/>
        <end position="142"/>
    </location>
</feature>
<keyword evidence="1" id="KW-0472">Membrane</keyword>
<dbReference type="EMBL" id="AJWZ01004730">
    <property type="protein sequence ID" value="EKC64591.1"/>
    <property type="molecule type" value="Genomic_DNA"/>
</dbReference>
<proteinExistence type="predicted"/>
<sequence>MTTNLKKIVNNIPLLFLIIIFFALLKDADLVLKSSINAATLFFTKLFPCMFIFYTLQDLLLNYGILKLFIKFFSPLSKKLFHLDACSSYIIFMSMLTGFPSGSKYITDFYNKKYIDRNTANYLLTFTHFSNPLFILGTVSVITTKSMALIILLSHFLSNFVVAFFTRPKLYIEKSIPQTREKKSLTTCLNDSFQNTFSIVKIVFCTTIFFVVIITLFTSFIPNTYLKTILFGLFDLTKGVTEVNKLSLTMYQKGILICSFISLGGVSVHMQVQSIIAQKKLSYPAFLKGRIASTGINLLLYTILCSCIL</sequence>
<feature type="transmembrane region" description="Helical" evidence="1">
    <location>
        <begin position="39"/>
        <end position="60"/>
    </location>
</feature>
<feature type="transmembrane region" description="Helical" evidence="1">
    <location>
        <begin position="254"/>
        <end position="272"/>
    </location>
</feature>
<gene>
    <name evidence="2" type="ORF">OBE_06875</name>
</gene>
<name>K1TZC1_9ZZZZ</name>
<protein>
    <recommendedName>
        <fullName evidence="3">Sporulation integral membrane protein YlbJ</fullName>
    </recommendedName>
</protein>
<evidence type="ECO:0008006" key="3">
    <source>
        <dbReference type="Google" id="ProtNLM"/>
    </source>
</evidence>
<comment type="caution">
    <text evidence="2">The sequence shown here is derived from an EMBL/GenBank/DDBJ whole genome shotgun (WGS) entry which is preliminary data.</text>
</comment>
<feature type="transmembrane region" description="Helical" evidence="1">
    <location>
        <begin position="12"/>
        <end position="32"/>
    </location>
</feature>